<dbReference type="VEuPathDB" id="FungiDB:ASPGLDRAFT_173938"/>
<keyword evidence="2" id="KW-1185">Reference proteome</keyword>
<organism evidence="1 2">
    <name type="scientific">Aspergillus glaucus CBS 516.65</name>
    <dbReference type="NCBI Taxonomy" id="1160497"/>
    <lineage>
        <taxon>Eukaryota</taxon>
        <taxon>Fungi</taxon>
        <taxon>Dikarya</taxon>
        <taxon>Ascomycota</taxon>
        <taxon>Pezizomycotina</taxon>
        <taxon>Eurotiomycetes</taxon>
        <taxon>Eurotiomycetidae</taxon>
        <taxon>Eurotiales</taxon>
        <taxon>Aspergillaceae</taxon>
        <taxon>Aspergillus</taxon>
        <taxon>Aspergillus subgen. Aspergillus</taxon>
    </lineage>
</organism>
<name>A0A1L9VH70_ASPGL</name>
<dbReference type="RefSeq" id="XP_022399974.1">
    <property type="nucleotide sequence ID" value="XM_022542811.1"/>
</dbReference>
<accession>A0A1L9VH70</accession>
<dbReference type="EMBL" id="KV878900">
    <property type="protein sequence ID" value="OJJ83276.1"/>
    <property type="molecule type" value="Genomic_DNA"/>
</dbReference>
<dbReference type="AlphaFoldDB" id="A0A1L9VH70"/>
<evidence type="ECO:0000313" key="2">
    <source>
        <dbReference type="Proteomes" id="UP000184300"/>
    </source>
</evidence>
<sequence length="330" mass="37908">MRSTLEYFIRTYNDLIHSQTIPDFYRKDLRERLQILCWKRQAPQKVRTSRSEHDRNHRRLHARDAYMRVLEKHPAMFLPFFLAVSNRACEGIKLEKYIEIHATQPRIQLNNTMQSIIEQEIGNARVCNEINIQKLRKPATTNNPWTLATSNLDAIKNVFGEWVCSAIENSTTRVIERAQLTFSGFSEPRTRTVRSEFPEASAGDAAVYLDIGFNSKLILSLFPRAQEEVFGLWYAPQGTDIPPYANYILVDNDCLTLRGACVSAVCSIFGSQTCETIQGSQLRQWELHNSMNKMTDCVTAYISRSPPHNSMIRLRVSFMGGFNIARLLHA</sequence>
<evidence type="ECO:0000313" key="1">
    <source>
        <dbReference type="EMBL" id="OJJ83276.1"/>
    </source>
</evidence>
<protein>
    <submittedName>
        <fullName evidence="1">Uncharacterized protein</fullName>
    </submittedName>
</protein>
<gene>
    <name evidence="1" type="ORF">ASPGLDRAFT_173938</name>
</gene>
<dbReference type="GeneID" id="34459072"/>
<proteinExistence type="predicted"/>
<dbReference type="Proteomes" id="UP000184300">
    <property type="component" value="Unassembled WGS sequence"/>
</dbReference>
<reference evidence="2" key="1">
    <citation type="journal article" date="2017" name="Genome Biol.">
        <title>Comparative genomics reveals high biological diversity and specific adaptations in the industrially and medically important fungal genus Aspergillus.</title>
        <authorList>
            <person name="de Vries R.P."/>
            <person name="Riley R."/>
            <person name="Wiebenga A."/>
            <person name="Aguilar-Osorio G."/>
            <person name="Amillis S."/>
            <person name="Uchima C.A."/>
            <person name="Anderluh G."/>
            <person name="Asadollahi M."/>
            <person name="Askin M."/>
            <person name="Barry K."/>
            <person name="Battaglia E."/>
            <person name="Bayram O."/>
            <person name="Benocci T."/>
            <person name="Braus-Stromeyer S.A."/>
            <person name="Caldana C."/>
            <person name="Canovas D."/>
            <person name="Cerqueira G.C."/>
            <person name="Chen F."/>
            <person name="Chen W."/>
            <person name="Choi C."/>
            <person name="Clum A."/>
            <person name="Dos Santos R.A."/>
            <person name="Damasio A.R."/>
            <person name="Diallinas G."/>
            <person name="Emri T."/>
            <person name="Fekete E."/>
            <person name="Flipphi M."/>
            <person name="Freyberg S."/>
            <person name="Gallo A."/>
            <person name="Gournas C."/>
            <person name="Habgood R."/>
            <person name="Hainaut M."/>
            <person name="Harispe M.L."/>
            <person name="Henrissat B."/>
            <person name="Hilden K.S."/>
            <person name="Hope R."/>
            <person name="Hossain A."/>
            <person name="Karabika E."/>
            <person name="Karaffa L."/>
            <person name="Karanyi Z."/>
            <person name="Krasevec N."/>
            <person name="Kuo A."/>
            <person name="Kusch H."/>
            <person name="LaButti K."/>
            <person name="Lagendijk E.L."/>
            <person name="Lapidus A."/>
            <person name="Levasseur A."/>
            <person name="Lindquist E."/>
            <person name="Lipzen A."/>
            <person name="Logrieco A.F."/>
            <person name="MacCabe A."/>
            <person name="Maekelae M.R."/>
            <person name="Malavazi I."/>
            <person name="Melin P."/>
            <person name="Meyer V."/>
            <person name="Mielnichuk N."/>
            <person name="Miskei M."/>
            <person name="Molnar A.P."/>
            <person name="Mule G."/>
            <person name="Ngan C.Y."/>
            <person name="Orejas M."/>
            <person name="Orosz E."/>
            <person name="Ouedraogo J.P."/>
            <person name="Overkamp K.M."/>
            <person name="Park H.-S."/>
            <person name="Perrone G."/>
            <person name="Piumi F."/>
            <person name="Punt P.J."/>
            <person name="Ram A.F."/>
            <person name="Ramon A."/>
            <person name="Rauscher S."/>
            <person name="Record E."/>
            <person name="Riano-Pachon D.M."/>
            <person name="Robert V."/>
            <person name="Roehrig J."/>
            <person name="Ruller R."/>
            <person name="Salamov A."/>
            <person name="Salih N.S."/>
            <person name="Samson R.A."/>
            <person name="Sandor E."/>
            <person name="Sanguinetti M."/>
            <person name="Schuetze T."/>
            <person name="Sepcic K."/>
            <person name="Shelest E."/>
            <person name="Sherlock G."/>
            <person name="Sophianopoulou V."/>
            <person name="Squina F.M."/>
            <person name="Sun H."/>
            <person name="Susca A."/>
            <person name="Todd R.B."/>
            <person name="Tsang A."/>
            <person name="Unkles S.E."/>
            <person name="van de Wiele N."/>
            <person name="van Rossen-Uffink D."/>
            <person name="Oliveira J.V."/>
            <person name="Vesth T.C."/>
            <person name="Visser J."/>
            <person name="Yu J.-H."/>
            <person name="Zhou M."/>
            <person name="Andersen M.R."/>
            <person name="Archer D.B."/>
            <person name="Baker S.E."/>
            <person name="Benoit I."/>
            <person name="Brakhage A.A."/>
            <person name="Braus G.H."/>
            <person name="Fischer R."/>
            <person name="Frisvad J.C."/>
            <person name="Goldman G.H."/>
            <person name="Houbraken J."/>
            <person name="Oakley B."/>
            <person name="Pocsi I."/>
            <person name="Scazzocchio C."/>
            <person name="Seiboth B."/>
            <person name="vanKuyk P.A."/>
            <person name="Wortman J."/>
            <person name="Dyer P.S."/>
            <person name="Grigoriev I.V."/>
        </authorList>
    </citation>
    <scope>NUCLEOTIDE SEQUENCE [LARGE SCALE GENOMIC DNA]</scope>
    <source>
        <strain evidence="2">CBS 516.65</strain>
    </source>
</reference>
<dbReference type="OrthoDB" id="4425826at2759"/>